<feature type="region of interest" description="Disordered" evidence="1">
    <location>
        <begin position="1"/>
        <end position="275"/>
    </location>
</feature>
<feature type="compositionally biased region" description="Polar residues" evidence="1">
    <location>
        <begin position="255"/>
        <end position="267"/>
    </location>
</feature>
<name>A0A9P8G0Q9_AURME</name>
<feature type="compositionally biased region" description="Polar residues" evidence="1">
    <location>
        <begin position="168"/>
        <end position="195"/>
    </location>
</feature>
<dbReference type="EMBL" id="JAHFXS010000114">
    <property type="protein sequence ID" value="KAG9988966.1"/>
    <property type="molecule type" value="Genomic_DNA"/>
</dbReference>
<sequence length="373" mass="42116">MSVRTIARKLEDKEYDEPDDDDWVEAQASGHHMDTGTFSSDKADRNGDEQPNSTTENDGMEFSDMSDGDITSDEDLTSECVDTLSEDTTEDHDSEGITAEHSEIPEEQVPEEDETSDDEPPRRPKPYALQADDLDEDAPLKKPVLKNRARKSRIPRLPFSRSDAANFLNANNKRPLDTNSTTETSAPSSSQQQNPVLERPAEEQMGTSTQDHESSAEQGPAKGPRLESSAESPSESPSQSPTQQQRAQQPVIQHPVTQQPAGRSQQRTSEESLQERIRPILSDMVVEEIASHTTRITTNTEAEFDPHLYIWDSLRRNEQEAVLERVWKAKAMDKIDRTITLAVQEQVRSAFKEMVSEQRQRVREEWDRNFAAL</sequence>
<comment type="caution">
    <text evidence="2">The sequence shown here is derived from an EMBL/GenBank/DDBJ whole genome shotgun (WGS) entry which is preliminary data.</text>
</comment>
<evidence type="ECO:0000256" key="1">
    <source>
        <dbReference type="SAM" id="MobiDB-lite"/>
    </source>
</evidence>
<feature type="compositionally biased region" description="Acidic residues" evidence="1">
    <location>
        <begin position="105"/>
        <end position="118"/>
    </location>
</feature>
<organism evidence="2 3">
    <name type="scientific">Aureobasidium melanogenum</name>
    <name type="common">Aureobasidium pullulans var. melanogenum</name>
    <dbReference type="NCBI Taxonomy" id="46634"/>
    <lineage>
        <taxon>Eukaryota</taxon>
        <taxon>Fungi</taxon>
        <taxon>Dikarya</taxon>
        <taxon>Ascomycota</taxon>
        <taxon>Pezizomycotina</taxon>
        <taxon>Dothideomycetes</taxon>
        <taxon>Dothideomycetidae</taxon>
        <taxon>Dothideales</taxon>
        <taxon>Saccotheciaceae</taxon>
        <taxon>Aureobasidium</taxon>
    </lineage>
</organism>
<feature type="compositionally biased region" description="Basic and acidic residues" evidence="1">
    <location>
        <begin position="94"/>
        <end position="104"/>
    </location>
</feature>
<feature type="compositionally biased region" description="Low complexity" evidence="1">
    <location>
        <begin position="227"/>
        <end position="250"/>
    </location>
</feature>
<evidence type="ECO:0000313" key="2">
    <source>
        <dbReference type="EMBL" id="KAG9988966.1"/>
    </source>
</evidence>
<reference evidence="2" key="1">
    <citation type="journal article" date="2021" name="J Fungi (Basel)">
        <title>Virulence traits and population genomics of the black yeast Aureobasidium melanogenum.</title>
        <authorList>
            <person name="Cernosa A."/>
            <person name="Sun X."/>
            <person name="Gostincar C."/>
            <person name="Fang C."/>
            <person name="Gunde-Cimerman N."/>
            <person name="Song Z."/>
        </authorList>
    </citation>
    <scope>NUCLEOTIDE SEQUENCE</scope>
    <source>
        <strain evidence="2">EXF-9298</strain>
    </source>
</reference>
<evidence type="ECO:0000313" key="3">
    <source>
        <dbReference type="Proteomes" id="UP000729357"/>
    </source>
</evidence>
<feature type="compositionally biased region" description="Basic residues" evidence="1">
    <location>
        <begin position="143"/>
        <end position="154"/>
    </location>
</feature>
<feature type="non-terminal residue" evidence="2">
    <location>
        <position position="1"/>
    </location>
</feature>
<feature type="compositionally biased region" description="Acidic residues" evidence="1">
    <location>
        <begin position="58"/>
        <end position="77"/>
    </location>
</feature>
<dbReference type="AlphaFoldDB" id="A0A9P8G0Q9"/>
<reference evidence="2" key="2">
    <citation type="submission" date="2021-08" db="EMBL/GenBank/DDBJ databases">
        <authorList>
            <person name="Gostincar C."/>
            <person name="Sun X."/>
            <person name="Song Z."/>
            <person name="Gunde-Cimerman N."/>
        </authorList>
    </citation>
    <scope>NUCLEOTIDE SEQUENCE</scope>
    <source>
        <strain evidence="2">EXF-9298</strain>
    </source>
</reference>
<keyword evidence="3" id="KW-1185">Reference proteome</keyword>
<proteinExistence type="predicted"/>
<accession>A0A9P8G0Q9</accession>
<feature type="compositionally biased region" description="Acidic residues" evidence="1">
    <location>
        <begin position="84"/>
        <end position="93"/>
    </location>
</feature>
<protein>
    <submittedName>
        <fullName evidence="2">Uncharacterized protein</fullName>
    </submittedName>
</protein>
<dbReference type="Proteomes" id="UP000729357">
    <property type="component" value="Unassembled WGS sequence"/>
</dbReference>
<gene>
    <name evidence="2" type="ORF">KCU98_g2228</name>
</gene>
<feature type="compositionally biased region" description="Acidic residues" evidence="1">
    <location>
        <begin position="13"/>
        <end position="24"/>
    </location>
</feature>